<dbReference type="EMBL" id="KV407463">
    <property type="protein sequence ID" value="KZF20393.1"/>
    <property type="molecule type" value="Genomic_DNA"/>
</dbReference>
<dbReference type="RefSeq" id="XP_018185948.1">
    <property type="nucleotide sequence ID" value="XM_018333239.1"/>
</dbReference>
<dbReference type="InterPro" id="IPR011009">
    <property type="entry name" value="Kinase-like_dom_sf"/>
</dbReference>
<evidence type="ECO:0000259" key="1">
    <source>
        <dbReference type="Pfam" id="PF01636"/>
    </source>
</evidence>
<dbReference type="AlphaFoldDB" id="A0A165AFI7"/>
<sequence>MEYDEVAADKADEVYYAWVKQICTRENLEKLGSLVAKVRSGKKAQSMELEKGAFNACFVFRYEDQHLDTVIRFPQPGRVRFPDEKVEKEVAVMCFVKTHTTIPVPKILEHGKCEFGPYIIMEYVHGNKLSMGLQISEDNAALKEDIDDDKLKKVYRQMADVMVELSRINFPRIGSITDDGTVNGRPLTEDMVFLAEQGNVQPSIQAGKTFSSTRNYLKFLTTQLLHHLETQRHGFIKDEVDCRRKYIARCIFQNIVDSLRPKGRFGRIAPSRLFRPKCRSHLACDDFRPTNVLVDENLQIKAVIDWEFCYAAPAEFGQVAPWWLLLQRPENFQPNLQSFETAFRSKLPLFLEALSESEALAMSRGRLRQSQRTSEKMKKDMENDLELFWIIYAAQNSYAFDRVYWTFIHYRHFKTEREEELLNLLTDEQRKKLPLFVHGKLEDTKIPGLAEW</sequence>
<dbReference type="OMA" id="YWPQGLD"/>
<dbReference type="PANTHER" id="PTHR21310:SF37">
    <property type="entry name" value="AMINOGLYCOSIDE PHOSPHOTRANSFERASE DOMAIN-CONTAINING PROTEIN"/>
    <property type="match status" value="1"/>
</dbReference>
<dbReference type="OrthoDB" id="5412996at2759"/>
<dbReference type="GeneID" id="28898376"/>
<dbReference type="InterPro" id="IPR002575">
    <property type="entry name" value="Aminoglycoside_PTrfase"/>
</dbReference>
<proteinExistence type="predicted"/>
<dbReference type="PANTHER" id="PTHR21310">
    <property type="entry name" value="AMINOGLYCOSIDE PHOSPHOTRANSFERASE-RELATED-RELATED"/>
    <property type="match status" value="1"/>
</dbReference>
<gene>
    <name evidence="2" type="ORF">L228DRAFT_250078</name>
</gene>
<reference evidence="2 3" key="1">
    <citation type="journal article" date="2016" name="Fungal Biol.">
        <title>The genome of Xylona heveae provides a window into fungal endophytism.</title>
        <authorList>
            <person name="Gazis R."/>
            <person name="Kuo A."/>
            <person name="Riley R."/>
            <person name="LaButti K."/>
            <person name="Lipzen A."/>
            <person name="Lin J."/>
            <person name="Amirebrahimi M."/>
            <person name="Hesse C.N."/>
            <person name="Spatafora J.W."/>
            <person name="Henrissat B."/>
            <person name="Hainaut M."/>
            <person name="Grigoriev I.V."/>
            <person name="Hibbett D.S."/>
        </authorList>
    </citation>
    <scope>NUCLEOTIDE SEQUENCE [LARGE SCALE GENOMIC DNA]</scope>
    <source>
        <strain evidence="2 3">TC161</strain>
    </source>
</reference>
<dbReference type="Proteomes" id="UP000076632">
    <property type="component" value="Unassembled WGS sequence"/>
</dbReference>
<dbReference type="STRING" id="1328760.A0A165AFI7"/>
<protein>
    <recommendedName>
        <fullName evidence="1">Aminoglycoside phosphotransferase domain-containing protein</fullName>
    </recommendedName>
</protein>
<dbReference type="InParanoid" id="A0A165AFI7"/>
<dbReference type="Gene3D" id="3.30.200.20">
    <property type="entry name" value="Phosphorylase Kinase, domain 1"/>
    <property type="match status" value="1"/>
</dbReference>
<evidence type="ECO:0000313" key="3">
    <source>
        <dbReference type="Proteomes" id="UP000076632"/>
    </source>
</evidence>
<dbReference type="InterPro" id="IPR051678">
    <property type="entry name" value="AGP_Transferase"/>
</dbReference>
<feature type="domain" description="Aminoglycoside phosphotransferase" evidence="1">
    <location>
        <begin position="58"/>
        <end position="314"/>
    </location>
</feature>
<evidence type="ECO:0000313" key="2">
    <source>
        <dbReference type="EMBL" id="KZF20393.1"/>
    </source>
</evidence>
<dbReference type="SUPFAM" id="SSF56112">
    <property type="entry name" value="Protein kinase-like (PK-like)"/>
    <property type="match status" value="1"/>
</dbReference>
<dbReference type="Pfam" id="PF01636">
    <property type="entry name" value="APH"/>
    <property type="match status" value="1"/>
</dbReference>
<name>A0A165AFI7_XYLHT</name>
<keyword evidence="3" id="KW-1185">Reference proteome</keyword>
<organism evidence="2 3">
    <name type="scientific">Xylona heveae (strain CBS 132557 / TC161)</name>
    <dbReference type="NCBI Taxonomy" id="1328760"/>
    <lineage>
        <taxon>Eukaryota</taxon>
        <taxon>Fungi</taxon>
        <taxon>Dikarya</taxon>
        <taxon>Ascomycota</taxon>
        <taxon>Pezizomycotina</taxon>
        <taxon>Xylonomycetes</taxon>
        <taxon>Xylonales</taxon>
        <taxon>Xylonaceae</taxon>
        <taxon>Xylona</taxon>
    </lineage>
</organism>
<accession>A0A165AFI7</accession>